<gene>
    <name evidence="8" type="ORF">RMSM_07166</name>
</gene>
<dbReference type="InterPro" id="IPR032816">
    <property type="entry name" value="VTT_dom"/>
</dbReference>
<comment type="subcellular location">
    <subcellularLocation>
        <location evidence="1 6">Cell membrane</location>
        <topology evidence="1 6">Multi-pass membrane protein</topology>
    </subcellularLocation>
</comment>
<feature type="transmembrane region" description="Helical" evidence="6">
    <location>
        <begin position="159"/>
        <end position="179"/>
    </location>
</feature>
<dbReference type="Proteomes" id="UP000011991">
    <property type="component" value="Unassembled WGS sequence"/>
</dbReference>
<evidence type="ECO:0000313" key="9">
    <source>
        <dbReference type="Proteomes" id="UP000011991"/>
    </source>
</evidence>
<comment type="caution">
    <text evidence="8">The sequence shown here is derived from an EMBL/GenBank/DDBJ whole genome shotgun (WGS) entry which is preliminary data.</text>
</comment>
<evidence type="ECO:0000256" key="4">
    <source>
        <dbReference type="ARBA" id="ARBA00022989"/>
    </source>
</evidence>
<reference evidence="8 9" key="1">
    <citation type="journal article" date="2013" name="Mar. Genomics">
        <title>Expression of sulfatases in Rhodopirellula baltica and the diversity of sulfatases in the genus Rhodopirellula.</title>
        <authorList>
            <person name="Wegner C.E."/>
            <person name="Richter-Heitmann T."/>
            <person name="Klindworth A."/>
            <person name="Klockow C."/>
            <person name="Richter M."/>
            <person name="Achstetter T."/>
            <person name="Glockner F.O."/>
            <person name="Harder J."/>
        </authorList>
    </citation>
    <scope>NUCLEOTIDE SEQUENCE [LARGE SCALE GENOMIC DNA]</scope>
    <source>
        <strain evidence="8 9">SM1</strain>
    </source>
</reference>
<dbReference type="EMBL" id="ANOG01001023">
    <property type="protein sequence ID" value="EMI15906.1"/>
    <property type="molecule type" value="Genomic_DNA"/>
</dbReference>
<evidence type="ECO:0000259" key="7">
    <source>
        <dbReference type="Pfam" id="PF09335"/>
    </source>
</evidence>
<protein>
    <recommendedName>
        <fullName evidence="6">TVP38/TMEM64 family membrane protein</fullName>
    </recommendedName>
</protein>
<keyword evidence="5 6" id="KW-0472">Membrane</keyword>
<keyword evidence="9" id="KW-1185">Reference proteome</keyword>
<organism evidence="8 9">
    <name type="scientific">Rhodopirellula maiorica SM1</name>
    <dbReference type="NCBI Taxonomy" id="1265738"/>
    <lineage>
        <taxon>Bacteria</taxon>
        <taxon>Pseudomonadati</taxon>
        <taxon>Planctomycetota</taxon>
        <taxon>Planctomycetia</taxon>
        <taxon>Pirellulales</taxon>
        <taxon>Pirellulaceae</taxon>
        <taxon>Novipirellula</taxon>
    </lineage>
</organism>
<dbReference type="PANTHER" id="PTHR12677:SF59">
    <property type="entry name" value="GOLGI APPARATUS MEMBRANE PROTEIN TVP38-RELATED"/>
    <property type="match status" value="1"/>
</dbReference>
<keyword evidence="2 6" id="KW-1003">Cell membrane</keyword>
<sequence length="237" mass="26393">MHWRRMLVVVLLLIVVIGWIGFGDKLSLDPIFEREDSLRSYVQNHPFWSPLSGFVIYLALSLVPGTTGKSIVYGWLFGFWIGLAIASVALTIAAVISFLVVRYLFREVVEAKLSKIIEAIDRAIARNGGSYLLSLRLVHAPYTLINYASGATAIPVTTFAWTTWVGMLPGTIVFVLAGSQLPTLRTIAQQGVWSIVDLKLFALLSLFALLPIVTRWGLRRFPHGEPELDEDTLSQHL</sequence>
<evidence type="ECO:0000256" key="6">
    <source>
        <dbReference type="RuleBase" id="RU366058"/>
    </source>
</evidence>
<evidence type="ECO:0000313" key="8">
    <source>
        <dbReference type="EMBL" id="EMI15906.1"/>
    </source>
</evidence>
<dbReference type="AlphaFoldDB" id="M5RA28"/>
<feature type="transmembrane region" description="Helical" evidence="6">
    <location>
        <begin position="72"/>
        <end position="105"/>
    </location>
</feature>
<comment type="caution">
    <text evidence="6">Lacks conserved residue(s) required for the propagation of feature annotation.</text>
</comment>
<dbReference type="Pfam" id="PF09335">
    <property type="entry name" value="VTT_dom"/>
    <property type="match status" value="1"/>
</dbReference>
<feature type="transmembrane region" description="Helical" evidence="6">
    <location>
        <begin position="200"/>
        <end position="218"/>
    </location>
</feature>
<feature type="transmembrane region" description="Helical" evidence="6">
    <location>
        <begin position="47"/>
        <end position="65"/>
    </location>
</feature>
<comment type="similarity">
    <text evidence="6">Belongs to the TVP38/TMEM64 family.</text>
</comment>
<dbReference type="GO" id="GO:0005886">
    <property type="term" value="C:plasma membrane"/>
    <property type="evidence" value="ECO:0007669"/>
    <property type="project" value="UniProtKB-SubCell"/>
</dbReference>
<keyword evidence="3 6" id="KW-0812">Transmembrane</keyword>
<evidence type="ECO:0000256" key="5">
    <source>
        <dbReference type="ARBA" id="ARBA00023136"/>
    </source>
</evidence>
<dbReference type="InterPro" id="IPR015414">
    <property type="entry name" value="TMEM64"/>
</dbReference>
<evidence type="ECO:0000256" key="3">
    <source>
        <dbReference type="ARBA" id="ARBA00022692"/>
    </source>
</evidence>
<dbReference type="PATRIC" id="fig|1265738.3.peg.7143"/>
<proteinExistence type="inferred from homology"/>
<keyword evidence="4 6" id="KW-1133">Transmembrane helix</keyword>
<accession>M5RA28</accession>
<evidence type="ECO:0000256" key="2">
    <source>
        <dbReference type="ARBA" id="ARBA00022475"/>
    </source>
</evidence>
<name>M5RA28_9BACT</name>
<feature type="domain" description="VTT" evidence="7">
    <location>
        <begin position="70"/>
        <end position="180"/>
    </location>
</feature>
<dbReference type="PANTHER" id="PTHR12677">
    <property type="entry name" value="GOLGI APPARATUS MEMBRANE PROTEIN TVP38-RELATED"/>
    <property type="match status" value="1"/>
</dbReference>
<evidence type="ECO:0000256" key="1">
    <source>
        <dbReference type="ARBA" id="ARBA00004651"/>
    </source>
</evidence>